<feature type="chain" id="PRO_5044563408" evidence="1">
    <location>
        <begin position="19"/>
        <end position="140"/>
    </location>
</feature>
<evidence type="ECO:0000256" key="1">
    <source>
        <dbReference type="SAM" id="SignalP"/>
    </source>
</evidence>
<dbReference type="AlphaFoldDB" id="A0A1N7IEJ5"/>
<dbReference type="Proteomes" id="UP000279541">
    <property type="component" value="Chromosome"/>
</dbReference>
<organism evidence="3 4">
    <name type="scientific">Chryseobacterium joostei</name>
    <dbReference type="NCBI Taxonomy" id="112234"/>
    <lineage>
        <taxon>Bacteria</taxon>
        <taxon>Pseudomonadati</taxon>
        <taxon>Bacteroidota</taxon>
        <taxon>Flavobacteriia</taxon>
        <taxon>Flavobacteriales</taxon>
        <taxon>Weeksellaceae</taxon>
        <taxon>Chryseobacterium group</taxon>
        <taxon>Chryseobacterium</taxon>
    </lineage>
</organism>
<dbReference type="Proteomes" id="UP000186106">
    <property type="component" value="Unassembled WGS sequence"/>
</dbReference>
<dbReference type="RefSeq" id="WP_076354124.1">
    <property type="nucleotide sequence ID" value="NZ_CP033926.1"/>
</dbReference>
<proteinExistence type="predicted"/>
<evidence type="ECO:0000313" key="5">
    <source>
        <dbReference type="Proteomes" id="UP000279541"/>
    </source>
</evidence>
<dbReference type="OrthoDB" id="1272742at2"/>
<dbReference type="KEGG" id="cjt:EG359_22335"/>
<keyword evidence="1" id="KW-0732">Signal</keyword>
<reference evidence="3 4" key="1">
    <citation type="submission" date="2017-01" db="EMBL/GenBank/DDBJ databases">
        <authorList>
            <person name="Mah S.A."/>
            <person name="Swanson W.J."/>
            <person name="Moy G.W."/>
            <person name="Vacquier V.D."/>
        </authorList>
    </citation>
    <scope>NUCLEOTIDE SEQUENCE [LARGE SCALE GENOMIC DNA]</scope>
    <source>
        <strain evidence="3 4">DSM 16927</strain>
    </source>
</reference>
<gene>
    <name evidence="2" type="ORF">EG359_22335</name>
    <name evidence="3" type="ORF">SAMN05421768_104380</name>
</gene>
<evidence type="ECO:0000313" key="3">
    <source>
        <dbReference type="EMBL" id="SIS35499.1"/>
    </source>
</evidence>
<keyword evidence="5" id="KW-1185">Reference proteome</keyword>
<protein>
    <submittedName>
        <fullName evidence="3">Uncharacterized protein</fullName>
    </submittedName>
</protein>
<name>A0A1N7IEJ5_9FLAO</name>
<reference evidence="2 5" key="2">
    <citation type="submission" date="2018-11" db="EMBL/GenBank/DDBJ databases">
        <title>Proposal to divide the Flavobacteriaceae and reorganize its genera based on Amino Acid Identity values calculated from whole genome sequences.</title>
        <authorList>
            <person name="Nicholson A.C."/>
            <person name="Gulvik C.A."/>
            <person name="Whitney A.M."/>
            <person name="Humrighouse B.W."/>
            <person name="Bell M."/>
            <person name="Holmes B."/>
            <person name="Steigerwalt A.G."/>
            <person name="Villarma A."/>
            <person name="Sheth M."/>
            <person name="Batra D."/>
            <person name="Pryor J."/>
            <person name="Bernardet J.-F."/>
            <person name="Hugo C."/>
            <person name="Kampfer P."/>
            <person name="Newman J."/>
            <person name="McQuiston J.R."/>
        </authorList>
    </citation>
    <scope>NUCLEOTIDE SEQUENCE [LARGE SCALE GENOMIC DNA]</scope>
    <source>
        <strain evidence="2 5">DSM 16927</strain>
    </source>
</reference>
<sequence length="140" mass="15675">MKKLLYSFLILSSATLFAQKKLAVADNTIGTVDLFNAKKSLMQVSKVYNSAASLPAALKKYSSVFTNGVTEYKFKNGHNVLDIMTLAEINKQHGIAEDNLVFIDGHEFKDSATKIFPEIVAKSEKKDYNGKMTYYIYTTK</sequence>
<dbReference type="EMBL" id="CP033926">
    <property type="protein sequence ID" value="AZB02162.1"/>
    <property type="molecule type" value="Genomic_DNA"/>
</dbReference>
<feature type="signal peptide" evidence="1">
    <location>
        <begin position="1"/>
        <end position="18"/>
    </location>
</feature>
<evidence type="ECO:0000313" key="4">
    <source>
        <dbReference type="Proteomes" id="UP000186106"/>
    </source>
</evidence>
<evidence type="ECO:0000313" key="2">
    <source>
        <dbReference type="EMBL" id="AZB02162.1"/>
    </source>
</evidence>
<accession>A0A1N7IEJ5</accession>
<dbReference type="EMBL" id="FTNZ01000004">
    <property type="protein sequence ID" value="SIS35499.1"/>
    <property type="molecule type" value="Genomic_DNA"/>
</dbReference>